<feature type="transmembrane region" description="Helical" evidence="10">
    <location>
        <begin position="109"/>
        <end position="129"/>
    </location>
</feature>
<evidence type="ECO:0000313" key="11">
    <source>
        <dbReference type="EMBL" id="KAJ0227005.1"/>
    </source>
</evidence>
<dbReference type="GO" id="GO:0004168">
    <property type="term" value="F:dolichol kinase activity"/>
    <property type="evidence" value="ECO:0000318"/>
    <property type="project" value="GO_Central"/>
</dbReference>
<keyword evidence="6" id="KW-0418">Kinase</keyword>
<feature type="transmembrane region" description="Helical" evidence="10">
    <location>
        <begin position="320"/>
        <end position="339"/>
    </location>
</feature>
<keyword evidence="12" id="KW-1185">Reference proteome</keyword>
<organism evidence="11 12">
    <name type="scientific">Lactuca sativa</name>
    <name type="common">Garden lettuce</name>
    <dbReference type="NCBI Taxonomy" id="4236"/>
    <lineage>
        <taxon>Eukaryota</taxon>
        <taxon>Viridiplantae</taxon>
        <taxon>Streptophyta</taxon>
        <taxon>Embryophyta</taxon>
        <taxon>Tracheophyta</taxon>
        <taxon>Spermatophyta</taxon>
        <taxon>Magnoliopsida</taxon>
        <taxon>eudicotyledons</taxon>
        <taxon>Gunneridae</taxon>
        <taxon>Pentapetalae</taxon>
        <taxon>asterids</taxon>
        <taxon>campanulids</taxon>
        <taxon>Asterales</taxon>
        <taxon>Asteraceae</taxon>
        <taxon>Cichorioideae</taxon>
        <taxon>Cichorieae</taxon>
        <taxon>Lactucinae</taxon>
        <taxon>Lactuca</taxon>
    </lineage>
</organism>
<keyword evidence="8 10" id="KW-1133">Transmembrane helix</keyword>
<keyword evidence="4" id="KW-0808">Transferase</keyword>
<dbReference type="PANTHER" id="PTHR13205">
    <property type="entry name" value="TRANSMEMBRANE PROTEIN 15-RELATED"/>
    <property type="match status" value="1"/>
</dbReference>
<dbReference type="AlphaFoldDB" id="A0A9R1XTM0"/>
<evidence type="ECO:0000256" key="6">
    <source>
        <dbReference type="ARBA" id="ARBA00022777"/>
    </source>
</evidence>
<feature type="transmembrane region" description="Helical" evidence="10">
    <location>
        <begin position="174"/>
        <end position="194"/>
    </location>
</feature>
<keyword evidence="9 10" id="KW-0472">Membrane</keyword>
<name>A0A9R1XTM0_LACSA</name>
<comment type="caution">
    <text evidence="11">The sequence shown here is derived from an EMBL/GenBank/DDBJ whole genome shotgun (WGS) entry which is preliminary data.</text>
</comment>
<dbReference type="GO" id="GO:0005789">
    <property type="term" value="C:endoplasmic reticulum membrane"/>
    <property type="evidence" value="ECO:0000318"/>
    <property type="project" value="GO_Central"/>
</dbReference>
<evidence type="ECO:0000256" key="5">
    <source>
        <dbReference type="ARBA" id="ARBA00022692"/>
    </source>
</evidence>
<evidence type="ECO:0000313" key="12">
    <source>
        <dbReference type="Proteomes" id="UP000235145"/>
    </source>
</evidence>
<reference evidence="11 12" key="1">
    <citation type="journal article" date="2017" name="Nat. Commun.">
        <title>Genome assembly with in vitro proximity ligation data and whole-genome triplication in lettuce.</title>
        <authorList>
            <person name="Reyes-Chin-Wo S."/>
            <person name="Wang Z."/>
            <person name="Yang X."/>
            <person name="Kozik A."/>
            <person name="Arikit S."/>
            <person name="Song C."/>
            <person name="Xia L."/>
            <person name="Froenicke L."/>
            <person name="Lavelle D.O."/>
            <person name="Truco M.J."/>
            <person name="Xia R."/>
            <person name="Zhu S."/>
            <person name="Xu C."/>
            <person name="Xu H."/>
            <person name="Xu X."/>
            <person name="Cox K."/>
            <person name="Korf I."/>
            <person name="Meyers B.C."/>
            <person name="Michelmore R.W."/>
        </authorList>
    </citation>
    <scope>NUCLEOTIDE SEQUENCE [LARGE SCALE GENOMIC DNA]</scope>
    <source>
        <strain evidence="12">cv. Salinas</strain>
        <tissue evidence="11">Seedlings</tissue>
    </source>
</reference>
<sequence length="585" mass="64532">MATGMASSMLNGERAVVLLFVSSILYSTRISLLYEGLSFSLLTIFALFVEISVESYGSAFPFKTRPGASSGILLGAVTLPGVAISKLIQLSRALSVHEVGVEEVEFIRLQYWATSTTCLCVLVFLCFMCHHESKKTTNSASLHNDCHMKFSISSIALFTAVCYLSFSAKSSSKWNMALTLLWIVCHGVSAVKFIQHVLNTFPSCASFGEALLVTAGFVVYFGDMFACTTARLSSIAYGVERSEINTIIQGMLLGLLIIPMLFKSILKKWELYMTTTSSNSEVKRSTIFYLCLAFILLSVVPLWMQFVQDFHFVFSEPHKRLSLCVYWVAVICASVLRFYNISKNSKIERILLRKYYHLVAVLMFVPAVIFQVSTHTHTPPPPTPPPPPPPSPPSSEFLANGHEFCFQPLFLNLAFGAALGVFLVLEIIRVWRIWPLGPLVHKFMNAFTDHRDSDLLIVSHFSLLLGCALPIWMSSGFNDRPLAPFAGILSLGIGDTMASMVGYKYGVLRWSKTGKKTVEGTAAGITSVLAACSALLPLLAATGHMFTQHWLSLLMAVIVSGLLEAYTAQLDNAFIPLIFYSLLCL</sequence>
<dbReference type="EC" id="2.7.1.108" evidence="3"/>
<dbReference type="EMBL" id="NBSK02000001">
    <property type="protein sequence ID" value="KAJ0227005.1"/>
    <property type="molecule type" value="Genomic_DNA"/>
</dbReference>
<comment type="similarity">
    <text evidence="2">Belongs to the polyprenol kinase family.</text>
</comment>
<evidence type="ECO:0000256" key="9">
    <source>
        <dbReference type="ARBA" id="ARBA00023136"/>
    </source>
</evidence>
<accession>A0A9R1XTM0</accession>
<feature type="transmembrane region" description="Helical" evidence="10">
    <location>
        <begin position="246"/>
        <end position="266"/>
    </location>
</feature>
<keyword evidence="7" id="KW-0256">Endoplasmic reticulum</keyword>
<evidence type="ECO:0000256" key="10">
    <source>
        <dbReference type="SAM" id="Phobius"/>
    </source>
</evidence>
<feature type="transmembrane region" description="Helical" evidence="10">
    <location>
        <begin position="355"/>
        <end position="373"/>
    </location>
</feature>
<evidence type="ECO:0000256" key="2">
    <source>
        <dbReference type="ARBA" id="ARBA00010794"/>
    </source>
</evidence>
<gene>
    <name evidence="11" type="ORF">LSAT_V11C100025630</name>
</gene>
<dbReference type="Proteomes" id="UP000235145">
    <property type="component" value="Unassembled WGS sequence"/>
</dbReference>
<dbReference type="GO" id="GO:0043048">
    <property type="term" value="P:dolichyl monophosphate biosynthetic process"/>
    <property type="evidence" value="ECO:0000318"/>
    <property type="project" value="GO_Central"/>
</dbReference>
<proteinExistence type="inferred from homology"/>
<feature type="transmembrane region" description="Helical" evidence="10">
    <location>
        <begin position="150"/>
        <end position="168"/>
    </location>
</feature>
<feature type="transmembrane region" description="Helical" evidence="10">
    <location>
        <begin position="409"/>
        <end position="434"/>
    </location>
</feature>
<feature type="transmembrane region" description="Helical" evidence="10">
    <location>
        <begin position="455"/>
        <end position="473"/>
    </location>
</feature>
<evidence type="ECO:0000256" key="1">
    <source>
        <dbReference type="ARBA" id="ARBA00004477"/>
    </source>
</evidence>
<feature type="transmembrane region" description="Helical" evidence="10">
    <location>
        <begin position="518"/>
        <end position="540"/>
    </location>
</feature>
<feature type="transmembrane region" description="Helical" evidence="10">
    <location>
        <begin position="37"/>
        <end position="56"/>
    </location>
</feature>
<evidence type="ECO:0000256" key="8">
    <source>
        <dbReference type="ARBA" id="ARBA00022989"/>
    </source>
</evidence>
<evidence type="ECO:0000256" key="7">
    <source>
        <dbReference type="ARBA" id="ARBA00022824"/>
    </source>
</evidence>
<comment type="subcellular location">
    <subcellularLocation>
        <location evidence="1">Endoplasmic reticulum membrane</location>
        <topology evidence="1">Multi-pass membrane protein</topology>
    </subcellularLocation>
</comment>
<dbReference type="InterPro" id="IPR032974">
    <property type="entry name" value="Polypren_kinase"/>
</dbReference>
<feature type="transmembrane region" description="Helical" evidence="10">
    <location>
        <begin position="287"/>
        <end position="308"/>
    </location>
</feature>
<feature type="transmembrane region" description="Helical" evidence="10">
    <location>
        <begin position="546"/>
        <end position="566"/>
    </location>
</feature>
<feature type="transmembrane region" description="Helical" evidence="10">
    <location>
        <begin position="485"/>
        <end position="506"/>
    </location>
</feature>
<evidence type="ECO:0000256" key="3">
    <source>
        <dbReference type="ARBA" id="ARBA00012132"/>
    </source>
</evidence>
<feature type="transmembrane region" description="Helical" evidence="10">
    <location>
        <begin position="206"/>
        <end position="226"/>
    </location>
</feature>
<protein>
    <recommendedName>
        <fullName evidence="3">dolichol kinase</fullName>
        <ecNumber evidence="3">2.7.1.108</ecNumber>
    </recommendedName>
</protein>
<dbReference type="PANTHER" id="PTHR13205:SF15">
    <property type="entry name" value="DOLICHOL KINASE"/>
    <property type="match status" value="1"/>
</dbReference>
<keyword evidence="5 10" id="KW-0812">Transmembrane</keyword>
<evidence type="ECO:0000256" key="4">
    <source>
        <dbReference type="ARBA" id="ARBA00022679"/>
    </source>
</evidence>